<reference evidence="1 2" key="1">
    <citation type="journal article" date="2015" name="PLoS Pathog.">
        <title>Leptomonas seymouri: Adaptations to the Dixenous Life Cycle Analyzed by Genome Sequencing, Transcriptome Profiling and Co-infection with Leishmania donovani.</title>
        <authorList>
            <person name="Kraeva N."/>
            <person name="Butenko A."/>
            <person name="Hlavacova J."/>
            <person name="Kostygov A."/>
            <person name="Myskova J."/>
            <person name="Grybchuk D."/>
            <person name="Lestinova T."/>
            <person name="Votypka J."/>
            <person name="Volf P."/>
            <person name="Opperdoes F."/>
            <person name="Flegontov P."/>
            <person name="Lukes J."/>
            <person name="Yurchenko V."/>
        </authorList>
    </citation>
    <scope>NUCLEOTIDE SEQUENCE [LARGE SCALE GENOMIC DNA]</scope>
    <source>
        <strain evidence="1 2">ATCC 30220</strain>
    </source>
</reference>
<gene>
    <name evidence="1" type="ORF">ABL78_0638</name>
</gene>
<sequence>MRRAVSNATARTLAVDSSGRLTRRRVCWCAATLASYRLSSSKVPPSVRPPTVASAAHVDASSREASKAAQPSVPELDAKAAEQVRLAQEMGEEAFGENTEILSQVGYRGLRAFVVCAIGMSALMLAMKKKKAELATEEADDDPTQRYLEEMRSLGFDVDTLEEELEQERVAKLATAPTEKAAV</sequence>
<accession>A0A0N0P8R4</accession>
<evidence type="ECO:0000313" key="1">
    <source>
        <dbReference type="EMBL" id="KPI90256.1"/>
    </source>
</evidence>
<proteinExistence type="predicted"/>
<organism evidence="1 2">
    <name type="scientific">Leptomonas seymouri</name>
    <dbReference type="NCBI Taxonomy" id="5684"/>
    <lineage>
        <taxon>Eukaryota</taxon>
        <taxon>Discoba</taxon>
        <taxon>Euglenozoa</taxon>
        <taxon>Kinetoplastea</taxon>
        <taxon>Metakinetoplastina</taxon>
        <taxon>Trypanosomatida</taxon>
        <taxon>Trypanosomatidae</taxon>
        <taxon>Leishmaniinae</taxon>
        <taxon>Leptomonas</taxon>
    </lineage>
</organism>
<protein>
    <submittedName>
        <fullName evidence="1">Uncharacterized protein</fullName>
    </submittedName>
</protein>
<dbReference type="VEuPathDB" id="TriTrypDB:Lsey_0008_0430"/>
<keyword evidence="2" id="KW-1185">Reference proteome</keyword>
<comment type="caution">
    <text evidence="1">The sequence shown here is derived from an EMBL/GenBank/DDBJ whole genome shotgun (WGS) entry which is preliminary data.</text>
</comment>
<name>A0A0N0P8R4_LEPSE</name>
<dbReference type="EMBL" id="LJSK01000008">
    <property type="protein sequence ID" value="KPI90256.1"/>
    <property type="molecule type" value="Genomic_DNA"/>
</dbReference>
<evidence type="ECO:0000313" key="2">
    <source>
        <dbReference type="Proteomes" id="UP000038009"/>
    </source>
</evidence>
<dbReference type="OrthoDB" id="267400at2759"/>
<dbReference type="OMA" id="CAIGMGA"/>
<dbReference type="AlphaFoldDB" id="A0A0N0P8R4"/>
<dbReference type="Proteomes" id="UP000038009">
    <property type="component" value="Unassembled WGS sequence"/>
</dbReference>